<dbReference type="InterPro" id="IPR024924">
    <property type="entry name" value="7-CO-7-deazaguanine_synth-like"/>
</dbReference>
<dbReference type="GO" id="GO:0008616">
    <property type="term" value="P:tRNA queuosine(34) biosynthetic process"/>
    <property type="evidence" value="ECO:0007669"/>
    <property type="project" value="UniProtKB-UniRule"/>
</dbReference>
<dbReference type="InterPro" id="IPR013785">
    <property type="entry name" value="Aldolase_TIM"/>
</dbReference>
<keyword evidence="7 8" id="KW-0456">Lyase</keyword>
<feature type="binding site" evidence="8">
    <location>
        <position position="62"/>
    </location>
    <ligand>
        <name>[4Fe-4S] cluster</name>
        <dbReference type="ChEBI" id="CHEBI:49883"/>
        <note>4Fe-4S-S-AdoMet</note>
    </ligand>
</feature>
<dbReference type="Gene3D" id="3.20.20.70">
    <property type="entry name" value="Aldolase class I"/>
    <property type="match status" value="1"/>
</dbReference>
<keyword evidence="3 8" id="KW-0479">Metal-binding</keyword>
<dbReference type="SFLD" id="SFLDF00357">
    <property type="entry name" value="ExsD-like"/>
    <property type="match status" value="1"/>
</dbReference>
<organism evidence="10 11">
    <name type="scientific">Allorhizobium terrae</name>
    <dbReference type="NCBI Taxonomy" id="1848972"/>
    <lineage>
        <taxon>Bacteria</taxon>
        <taxon>Pseudomonadati</taxon>
        <taxon>Pseudomonadota</taxon>
        <taxon>Alphaproteobacteria</taxon>
        <taxon>Hyphomicrobiales</taxon>
        <taxon>Rhizobiaceae</taxon>
        <taxon>Rhizobium/Agrobacterium group</taxon>
        <taxon>Allorhizobium</taxon>
    </lineage>
</organism>
<feature type="binding site" evidence="8">
    <location>
        <position position="105"/>
    </location>
    <ligand>
        <name>substrate</name>
    </ligand>
</feature>
<keyword evidence="1 8" id="KW-0004">4Fe-4S</keyword>
<name>A0A4S3ZP90_9HYPH</name>
<dbReference type="Proteomes" id="UP000310754">
    <property type="component" value="Unassembled WGS sequence"/>
</dbReference>
<dbReference type="UniPathway" id="UPA00391"/>
<evidence type="ECO:0000256" key="5">
    <source>
        <dbReference type="ARBA" id="ARBA00023004"/>
    </source>
</evidence>
<proteinExistence type="inferred from homology"/>
<reference evidence="10 11" key="1">
    <citation type="submission" date="2019-04" db="EMBL/GenBank/DDBJ databases">
        <title>Rhizobium terrae sp. nov., isolated from a paddy soil.</title>
        <authorList>
            <person name="Lin S.-Y."/>
            <person name="Hameed A."/>
            <person name="Huang H.-I."/>
            <person name="Young C.-C."/>
        </authorList>
    </citation>
    <scope>NUCLEOTIDE SEQUENCE [LARGE SCALE GENOMIC DNA]</scope>
    <source>
        <strain evidence="10 11">CC-HIH110</strain>
    </source>
</reference>
<dbReference type="HAMAP" id="MF_00917">
    <property type="entry name" value="QueE"/>
    <property type="match status" value="1"/>
</dbReference>
<evidence type="ECO:0000256" key="2">
    <source>
        <dbReference type="ARBA" id="ARBA00022691"/>
    </source>
</evidence>
<comment type="pathway">
    <text evidence="8">Purine metabolism; 7-cyano-7-deazaguanine biosynthesis.</text>
</comment>
<keyword evidence="5 8" id="KW-0408">Iron</keyword>
<dbReference type="GO" id="GO:0000287">
    <property type="term" value="F:magnesium ion binding"/>
    <property type="evidence" value="ECO:0007669"/>
    <property type="project" value="UniProtKB-UniRule"/>
</dbReference>
<comment type="subunit">
    <text evidence="8">Homodimer.</text>
</comment>
<dbReference type="RefSeq" id="WP_190237096.1">
    <property type="nucleotide sequence ID" value="NZ_SSOA01000014.1"/>
</dbReference>
<gene>
    <name evidence="8 10" type="primary">queE</name>
    <name evidence="10" type="ORF">E6C51_18575</name>
</gene>
<feature type="binding site" evidence="8">
    <location>
        <position position="67"/>
    </location>
    <ligand>
        <name>Mg(2+)</name>
        <dbReference type="ChEBI" id="CHEBI:18420"/>
    </ligand>
</feature>
<comment type="similarity">
    <text evidence="8">Belongs to the radical SAM superfamily. 7-carboxy-7-deazaguanine synthase family.</text>
</comment>
<comment type="catalytic activity">
    <reaction evidence="8">
        <text>6-carboxy-5,6,7,8-tetrahydropterin + H(+) = 7-carboxy-7-carbaguanine + NH4(+)</text>
        <dbReference type="Rhea" id="RHEA:27974"/>
        <dbReference type="ChEBI" id="CHEBI:15378"/>
        <dbReference type="ChEBI" id="CHEBI:28938"/>
        <dbReference type="ChEBI" id="CHEBI:61032"/>
        <dbReference type="ChEBI" id="CHEBI:61036"/>
        <dbReference type="EC" id="4.3.99.3"/>
    </reaction>
</comment>
<feature type="binding site" evidence="8">
    <location>
        <position position="65"/>
    </location>
    <ligand>
        <name>[4Fe-4S] cluster</name>
        <dbReference type="ChEBI" id="CHEBI:49883"/>
        <note>4Fe-4S-S-AdoMet</note>
    </ligand>
</feature>
<keyword evidence="8" id="KW-0671">Queuosine biosynthesis</keyword>
<evidence type="ECO:0000313" key="10">
    <source>
        <dbReference type="EMBL" id="THF47262.1"/>
    </source>
</evidence>
<feature type="binding site" evidence="8">
    <location>
        <begin position="39"/>
        <end position="41"/>
    </location>
    <ligand>
        <name>substrate</name>
    </ligand>
</feature>
<protein>
    <recommendedName>
        <fullName evidence="8">7-carboxy-7-deazaguanine synthase</fullName>
        <shortName evidence="8">CDG synthase</shortName>
        <ecNumber evidence="8">4.3.99.3</ecNumber>
    </recommendedName>
    <alternativeName>
        <fullName evidence="8">Queuosine biosynthesis protein QueE</fullName>
    </alternativeName>
</protein>
<dbReference type="EMBL" id="SSOA01000014">
    <property type="protein sequence ID" value="THF47262.1"/>
    <property type="molecule type" value="Genomic_DNA"/>
</dbReference>
<evidence type="ECO:0000256" key="7">
    <source>
        <dbReference type="ARBA" id="ARBA00023239"/>
    </source>
</evidence>
<dbReference type="PANTHER" id="PTHR42836">
    <property type="entry name" value="7-CARBOXY-7-DEAZAGUANINE SYNTHASE"/>
    <property type="match status" value="1"/>
</dbReference>
<dbReference type="NCBIfam" id="TIGR03365">
    <property type="entry name" value="Bsubt_queE"/>
    <property type="match status" value="1"/>
</dbReference>
<feature type="binding site" evidence="8">
    <location>
        <position position="58"/>
    </location>
    <ligand>
        <name>[4Fe-4S] cluster</name>
        <dbReference type="ChEBI" id="CHEBI:49883"/>
        <note>4Fe-4S-S-AdoMet</note>
    </ligand>
</feature>
<sequence length="265" mass="29477">MYRITTESHGLDRTAVRDRETQKELGGKIRISEIFGPTIQGEGVLIGQPTVFVRTGGCDYRCSWCDSLHAVDSQFRDTWQPMAVDAIWAQVEHLSGGVPLMVSLSGGNPAIQPLDGLIAHGHQRGYRFALETQGSIARDWFAELDVLVLSPKPPSSGMETDWKALDDCLEKAGNKPQTLLKFVVFDEADYAYAKAASARYPHLPTYLQPGNHTPPPPEDVDAVIDMDGIMSRVHWLVDRVMQDRWFAATVLPQLHVLLWGNKRGV</sequence>
<evidence type="ECO:0000256" key="1">
    <source>
        <dbReference type="ARBA" id="ARBA00022485"/>
    </source>
</evidence>
<comment type="caution">
    <text evidence="8">Lacks conserved residue(s) required for the propagation of feature annotation.</text>
</comment>
<evidence type="ECO:0000256" key="4">
    <source>
        <dbReference type="ARBA" id="ARBA00022842"/>
    </source>
</evidence>
<dbReference type="GO" id="GO:1904047">
    <property type="term" value="F:S-adenosyl-L-methionine binding"/>
    <property type="evidence" value="ECO:0007669"/>
    <property type="project" value="UniProtKB-UniRule"/>
</dbReference>
<feature type="binding site" evidence="8">
    <location>
        <begin position="150"/>
        <end position="152"/>
    </location>
    <ligand>
        <name>S-adenosyl-L-methionine</name>
        <dbReference type="ChEBI" id="CHEBI:59789"/>
    </ligand>
</feature>
<keyword evidence="4 8" id="KW-0460">Magnesium</keyword>
<keyword evidence="6 8" id="KW-0411">Iron-sulfur</keyword>
<keyword evidence="11" id="KW-1185">Reference proteome</keyword>
<feature type="binding site" evidence="8">
    <location>
        <position position="107"/>
    </location>
    <ligand>
        <name>S-adenosyl-L-methionine</name>
        <dbReference type="ChEBI" id="CHEBI:59789"/>
    </ligand>
</feature>
<dbReference type="PROSITE" id="PS51918">
    <property type="entry name" value="RADICAL_SAM"/>
    <property type="match status" value="1"/>
</dbReference>
<feature type="binding site" evidence="8">
    <location>
        <begin position="64"/>
        <end position="66"/>
    </location>
    <ligand>
        <name>S-adenosyl-L-methionine</name>
        <dbReference type="ChEBI" id="CHEBI:59789"/>
    </ligand>
</feature>
<dbReference type="PIRSF" id="PIRSF000370">
    <property type="entry name" value="QueE"/>
    <property type="match status" value="1"/>
</dbReference>
<dbReference type="GO" id="GO:0051539">
    <property type="term" value="F:4 iron, 4 sulfur cluster binding"/>
    <property type="evidence" value="ECO:0007669"/>
    <property type="project" value="UniProtKB-UniRule"/>
</dbReference>
<dbReference type="InterPro" id="IPR007197">
    <property type="entry name" value="rSAM"/>
</dbReference>
<evidence type="ECO:0000256" key="8">
    <source>
        <dbReference type="HAMAP-Rule" id="MF_00917"/>
    </source>
</evidence>
<comment type="cofactor">
    <cofactor evidence="8">
        <name>[4Fe-4S] cluster</name>
        <dbReference type="ChEBI" id="CHEBI:49883"/>
    </cofactor>
    <text evidence="8">Binds 1 [4Fe-4S] cluster. The cluster is coordinated with 3 cysteines and an exchangeable S-adenosyl-L-methionine.</text>
</comment>
<comment type="caution">
    <text evidence="10">The sequence shown here is derived from an EMBL/GenBank/DDBJ whole genome shotgun (WGS) entry which is preliminary data.</text>
</comment>
<comment type="function">
    <text evidence="8">Catalyzes the complex heterocyclic radical-mediated conversion of 6-carboxy-5,6,7,8-tetrahydropterin (CPH4) to 7-carboxy-7-deazaguanine (CDG), a step common to the biosynthetic pathways of all 7-deazapurine-containing compounds.</text>
</comment>
<evidence type="ECO:0000256" key="3">
    <source>
        <dbReference type="ARBA" id="ARBA00022723"/>
    </source>
</evidence>
<dbReference type="PANTHER" id="PTHR42836:SF1">
    <property type="entry name" value="7-CARBOXY-7-DEAZAGUANINE SYNTHASE"/>
    <property type="match status" value="1"/>
</dbReference>
<evidence type="ECO:0000256" key="6">
    <source>
        <dbReference type="ARBA" id="ARBA00023014"/>
    </source>
</evidence>
<comment type="cofactor">
    <cofactor evidence="8">
        <name>Mg(2+)</name>
        <dbReference type="ChEBI" id="CHEBI:18420"/>
    </cofactor>
</comment>
<evidence type="ECO:0000259" key="9">
    <source>
        <dbReference type="PROSITE" id="PS51918"/>
    </source>
</evidence>
<feature type="domain" description="Radical SAM core" evidence="9">
    <location>
        <begin position="45"/>
        <end position="261"/>
    </location>
</feature>
<dbReference type="InterPro" id="IPR017742">
    <property type="entry name" value="Deazaguanine_synth"/>
</dbReference>
<dbReference type="EC" id="4.3.99.3" evidence="8"/>
<dbReference type="SFLD" id="SFLDS00029">
    <property type="entry name" value="Radical_SAM"/>
    <property type="match status" value="1"/>
</dbReference>
<dbReference type="GO" id="GO:0016840">
    <property type="term" value="F:carbon-nitrogen lyase activity"/>
    <property type="evidence" value="ECO:0007669"/>
    <property type="project" value="UniProtKB-UniRule"/>
</dbReference>
<dbReference type="AlphaFoldDB" id="A0A4S3ZP90"/>
<accession>A0A4S3ZP90</accession>
<dbReference type="InterPro" id="IPR058240">
    <property type="entry name" value="rSAM_sf"/>
</dbReference>
<feature type="binding site" evidence="8">
    <location>
        <position position="54"/>
    </location>
    <ligand>
        <name>substrate</name>
    </ligand>
</feature>
<keyword evidence="2 8" id="KW-0949">S-adenosyl-L-methionine</keyword>
<evidence type="ECO:0000313" key="11">
    <source>
        <dbReference type="Proteomes" id="UP000310754"/>
    </source>
</evidence>
<dbReference type="SUPFAM" id="SSF102114">
    <property type="entry name" value="Radical SAM enzymes"/>
    <property type="match status" value="1"/>
</dbReference>
<comment type="cofactor">
    <cofactor evidence="8">
        <name>S-adenosyl-L-methionine</name>
        <dbReference type="ChEBI" id="CHEBI:59789"/>
    </cofactor>
    <text evidence="8">Binds 1 S-adenosyl-L-methionine per subunit.</text>
</comment>